<organism evidence="1 2">
    <name type="scientific">Paramuricea clavata</name>
    <name type="common">Red gorgonian</name>
    <name type="synonym">Violescent sea-whip</name>
    <dbReference type="NCBI Taxonomy" id="317549"/>
    <lineage>
        <taxon>Eukaryota</taxon>
        <taxon>Metazoa</taxon>
        <taxon>Cnidaria</taxon>
        <taxon>Anthozoa</taxon>
        <taxon>Octocorallia</taxon>
        <taxon>Malacalcyonacea</taxon>
        <taxon>Plexauridae</taxon>
        <taxon>Paramuricea</taxon>
    </lineage>
</organism>
<dbReference type="Gene3D" id="1.10.3860.10">
    <property type="entry name" value="Sodium:dicarboxylate symporter"/>
    <property type="match status" value="1"/>
</dbReference>
<dbReference type="Proteomes" id="UP001152795">
    <property type="component" value="Unassembled WGS sequence"/>
</dbReference>
<sequence>MINYRYEQQNMTNISAEAMSQLLQNNKLIMSRDGHATLIKNDVTYEYGGISRGGGTNMIGLIALSIAFGVVLNIIKEDGLPLVNLFRSLWTA</sequence>
<gene>
    <name evidence="1" type="ORF">PACLA_8A060476</name>
</gene>
<comment type="caution">
    <text evidence="1">The sequence shown here is derived from an EMBL/GenBank/DDBJ whole genome shotgun (WGS) entry which is preliminary data.</text>
</comment>
<name>A0A6S7JYT8_PARCT</name>
<dbReference type="EMBL" id="CACRXK020022664">
    <property type="protein sequence ID" value="CAB4037037.1"/>
    <property type="molecule type" value="Genomic_DNA"/>
</dbReference>
<protein>
    <submittedName>
        <fullName evidence="1">Excitatory amino acid transporter 3-like</fullName>
    </submittedName>
</protein>
<keyword evidence="2" id="KW-1185">Reference proteome</keyword>
<accession>A0A6S7JYT8</accession>
<evidence type="ECO:0000313" key="1">
    <source>
        <dbReference type="EMBL" id="CAB4037037.1"/>
    </source>
</evidence>
<dbReference type="InterPro" id="IPR036458">
    <property type="entry name" value="Na:dicarbo_symporter_sf"/>
</dbReference>
<reference evidence="1" key="1">
    <citation type="submission" date="2020-04" db="EMBL/GenBank/DDBJ databases">
        <authorList>
            <person name="Alioto T."/>
            <person name="Alioto T."/>
            <person name="Gomez Garrido J."/>
        </authorList>
    </citation>
    <scope>NUCLEOTIDE SEQUENCE</scope>
    <source>
        <strain evidence="1">A484AB</strain>
    </source>
</reference>
<feature type="non-terminal residue" evidence="1">
    <location>
        <position position="92"/>
    </location>
</feature>
<dbReference type="AlphaFoldDB" id="A0A6S7JYT8"/>
<dbReference type="GO" id="GO:0016020">
    <property type="term" value="C:membrane"/>
    <property type="evidence" value="ECO:0007669"/>
    <property type="project" value="InterPro"/>
</dbReference>
<proteinExistence type="predicted"/>
<evidence type="ECO:0000313" key="2">
    <source>
        <dbReference type="Proteomes" id="UP001152795"/>
    </source>
</evidence>
<dbReference type="GO" id="GO:0015293">
    <property type="term" value="F:symporter activity"/>
    <property type="evidence" value="ECO:0007669"/>
    <property type="project" value="InterPro"/>
</dbReference>